<evidence type="ECO:0000259" key="1">
    <source>
        <dbReference type="Pfam" id="PF00501"/>
    </source>
</evidence>
<dbReference type="InterPro" id="IPR042099">
    <property type="entry name" value="ANL_N_sf"/>
</dbReference>
<dbReference type="SUPFAM" id="SSF56801">
    <property type="entry name" value="Acetyl-CoA synthetase-like"/>
    <property type="match status" value="1"/>
</dbReference>
<protein>
    <submittedName>
        <fullName evidence="3">Long-chain-fatty-acid--CoA ligase</fullName>
    </submittedName>
</protein>
<dbReference type="InterPro" id="IPR045851">
    <property type="entry name" value="AMP-bd_C_sf"/>
</dbReference>
<dbReference type="NCBIfam" id="NF006181">
    <property type="entry name" value="PRK08314.1"/>
    <property type="match status" value="1"/>
</dbReference>
<keyword evidence="3" id="KW-0436">Ligase</keyword>
<evidence type="ECO:0000313" key="3">
    <source>
        <dbReference type="EMBL" id="MEY1662349.1"/>
    </source>
</evidence>
<feature type="domain" description="AMP-dependent synthetase/ligase" evidence="1">
    <location>
        <begin position="29"/>
        <end position="409"/>
    </location>
</feature>
<feature type="domain" description="AMP-binding enzyme C-terminal" evidence="2">
    <location>
        <begin position="463"/>
        <end position="538"/>
    </location>
</feature>
<dbReference type="Proteomes" id="UP001562065">
    <property type="component" value="Unassembled WGS sequence"/>
</dbReference>
<dbReference type="PANTHER" id="PTHR43767:SF1">
    <property type="entry name" value="NONRIBOSOMAL PEPTIDE SYNTHASE PES1 (EUROFUNG)-RELATED"/>
    <property type="match status" value="1"/>
</dbReference>
<dbReference type="Pfam" id="PF13193">
    <property type="entry name" value="AMP-binding_C"/>
    <property type="match status" value="1"/>
</dbReference>
<organism evidence="3 4">
    <name type="scientific">Isoalcanivorax beigongshangi</name>
    <dbReference type="NCBI Taxonomy" id="3238810"/>
    <lineage>
        <taxon>Bacteria</taxon>
        <taxon>Pseudomonadati</taxon>
        <taxon>Pseudomonadota</taxon>
        <taxon>Gammaproteobacteria</taxon>
        <taxon>Oceanospirillales</taxon>
        <taxon>Alcanivoracaceae</taxon>
        <taxon>Isoalcanivorax</taxon>
    </lineage>
</organism>
<dbReference type="EMBL" id="JBGCUO010000001">
    <property type="protein sequence ID" value="MEY1662349.1"/>
    <property type="molecule type" value="Genomic_DNA"/>
</dbReference>
<dbReference type="InterPro" id="IPR025110">
    <property type="entry name" value="AMP-bd_C"/>
</dbReference>
<gene>
    <name evidence="3" type="ORF">AB5I84_09340</name>
</gene>
<dbReference type="InterPro" id="IPR050237">
    <property type="entry name" value="ATP-dep_AMP-bd_enzyme"/>
</dbReference>
<evidence type="ECO:0000313" key="4">
    <source>
        <dbReference type="Proteomes" id="UP001562065"/>
    </source>
</evidence>
<dbReference type="InterPro" id="IPR020845">
    <property type="entry name" value="AMP-binding_CS"/>
</dbReference>
<dbReference type="GO" id="GO:0016874">
    <property type="term" value="F:ligase activity"/>
    <property type="evidence" value="ECO:0007669"/>
    <property type="project" value="UniProtKB-KW"/>
</dbReference>
<dbReference type="Gene3D" id="3.30.300.30">
    <property type="match status" value="1"/>
</dbReference>
<proteinExistence type="predicted"/>
<accession>A0ABV4AHN6</accession>
<dbReference type="Pfam" id="PF00501">
    <property type="entry name" value="AMP-binding"/>
    <property type="match status" value="1"/>
</dbReference>
<dbReference type="PROSITE" id="PS00455">
    <property type="entry name" value="AMP_BINDING"/>
    <property type="match status" value="1"/>
</dbReference>
<dbReference type="InterPro" id="IPR000873">
    <property type="entry name" value="AMP-dep_synth/lig_dom"/>
</dbReference>
<reference evidence="3 4" key="1">
    <citation type="submission" date="2024-07" db="EMBL/GenBank/DDBJ databases">
        <authorList>
            <person name="Ren Q."/>
        </authorList>
    </citation>
    <scope>NUCLEOTIDE SEQUENCE [LARGE SCALE GENOMIC DNA]</scope>
    <source>
        <strain evidence="3 4">REN37</strain>
    </source>
</reference>
<dbReference type="Gene3D" id="3.40.50.12780">
    <property type="entry name" value="N-terminal domain of ligase-like"/>
    <property type="match status" value="1"/>
</dbReference>
<dbReference type="PANTHER" id="PTHR43767">
    <property type="entry name" value="LONG-CHAIN-FATTY-ACID--COA LIGASE"/>
    <property type="match status" value="1"/>
</dbReference>
<evidence type="ECO:0000259" key="2">
    <source>
        <dbReference type="Pfam" id="PF13193"/>
    </source>
</evidence>
<comment type="caution">
    <text evidence="3">The sequence shown here is derived from an EMBL/GenBank/DDBJ whole genome shotgun (WGS) entry which is preliminary data.</text>
</comment>
<sequence>MSTAHHPFWPKGMPSTLTLPDVTLWDNLATAAARYPERPAVVFYGASLSYARLAREADLLAGYLQYHCGVTRGERVILLSQNCPQFFIAYYAIVRLGAVVVPVNAMSTSQELAYFVEDSGARVGLLAQEMYERARPLLDDGRLAHLVVHTYSDYAGRPLSAEVPGWVALPRQPINDPSVTFLADALAAGRPAVPERFGPEQMSILPYTSGTTGHPKGCVHTHRSVMAAVAGSAVWRGLHSESVFFSVAPLFHLLGMQNGMNLPVFLGATVIMLPRWDESLAAALIERYRVSMWSATPAMLVDFFSNPVVRERDLSSLTLLAGGGAAMPEAISKMLREQYQIDFNEAYGLTETAAFLHANPVQRGKPQCLGMPTFGVESRVIDPDTLEELPPGEVGELITCGEQVMVGYWNNPTANEESFLIRDGKRFFRTGDLVSVDEEGYFFMRDRLKRMISVSGYKVWPAEVESLFYHHPQVQEACIVSVPDRRSGEAVKAVLVMKPGATHDEADIIAWARSKMAVYKAPRFVEFRSSLPRSATGKIQWREVQDEQQLTHVAEAGVSGD</sequence>
<name>A0ABV4AHN6_9GAMM</name>
<keyword evidence="4" id="KW-1185">Reference proteome</keyword>
<dbReference type="RefSeq" id="WP_369455585.1">
    <property type="nucleotide sequence ID" value="NZ_JBGCUO010000001.1"/>
</dbReference>